<dbReference type="InterPro" id="IPR025345">
    <property type="entry name" value="DUF4249"/>
</dbReference>
<name>A0A2K8YZJ8_9BACT</name>
<gene>
    <name evidence="2" type="ORF">CWM47_14970</name>
</gene>
<dbReference type="RefSeq" id="WP_100988851.1">
    <property type="nucleotide sequence ID" value="NZ_CP025096.1"/>
</dbReference>
<dbReference type="EMBL" id="CP025096">
    <property type="protein sequence ID" value="AUD03021.1"/>
    <property type="molecule type" value="Genomic_DNA"/>
</dbReference>
<organism evidence="2 3">
    <name type="scientific">Spirosoma pollinicola</name>
    <dbReference type="NCBI Taxonomy" id="2057025"/>
    <lineage>
        <taxon>Bacteria</taxon>
        <taxon>Pseudomonadati</taxon>
        <taxon>Bacteroidota</taxon>
        <taxon>Cytophagia</taxon>
        <taxon>Cytophagales</taxon>
        <taxon>Cytophagaceae</taxon>
        <taxon>Spirosoma</taxon>
    </lineage>
</organism>
<feature type="region of interest" description="Disordered" evidence="1">
    <location>
        <begin position="423"/>
        <end position="446"/>
    </location>
</feature>
<evidence type="ECO:0000313" key="2">
    <source>
        <dbReference type="EMBL" id="AUD03021.1"/>
    </source>
</evidence>
<dbReference type="Proteomes" id="UP000232883">
    <property type="component" value="Chromosome"/>
</dbReference>
<keyword evidence="3" id="KW-1185">Reference proteome</keyword>
<accession>A0A2K8YZJ8</accession>
<protein>
    <submittedName>
        <fullName evidence="2">DUF4249 domain-containing protein</fullName>
    </submittedName>
</protein>
<evidence type="ECO:0000256" key="1">
    <source>
        <dbReference type="SAM" id="MobiDB-lite"/>
    </source>
</evidence>
<dbReference type="Pfam" id="PF14054">
    <property type="entry name" value="DUF4249"/>
    <property type="match status" value="1"/>
</dbReference>
<dbReference type="OrthoDB" id="922982at2"/>
<proteinExistence type="predicted"/>
<dbReference type="KEGG" id="spir:CWM47_14970"/>
<sequence>MHSTAFRLLVYGIALILPFACIDLDDSVLQSTTDILVVEGTITNLPEPQIIKLSRAHPDRLTGQFSTVPVTQARMDVLVDSSRIIACHETVDGSYQLPSDFKGQIGHVYQLRFTLTDGTSYTSTQQVMPAVAPIDKVSARFNPASLSTQQLNGYTAAHDLFIDSQDPADQHNYYRWEWKLWERQYWCHSCRQGVYAPYKVLPDVYKDRDYFVTGNEPYEDCFSPRAGKAGEEAPEVPKEDWIYDYQCRTACWRIIYGYDILVFDDKFSNGGLISQQKVAQIPFYDYEAGLIDIRQLSLTADAYRYYKLFQEQTQHTGGLADSPPTALGGNVHQIGYNQDNVVGYFSASAVSLVHYWLDRKDTQGALAYGATGPVDALHPKGTYATGGDGLFFAFNSRQPNLEPSPPYLGERAKAKVRLWPNADRPPLAPCLQSDNQTPFKPEGWKE</sequence>
<evidence type="ECO:0000313" key="3">
    <source>
        <dbReference type="Proteomes" id="UP000232883"/>
    </source>
</evidence>
<reference evidence="2 3" key="1">
    <citation type="submission" date="2017-11" db="EMBL/GenBank/DDBJ databases">
        <title>Taxonomic description and genome sequences of Spirosoma HA7 sp. nov., isolated from pollen microhabitat of Corylus avellana.</title>
        <authorList>
            <person name="Ambika Manirajan B."/>
            <person name="Suarez C."/>
            <person name="Ratering S."/>
            <person name="Geissler-Plaum R."/>
            <person name="Cardinale M."/>
            <person name="Sylvia S."/>
        </authorList>
    </citation>
    <scope>NUCLEOTIDE SEQUENCE [LARGE SCALE GENOMIC DNA]</scope>
    <source>
        <strain evidence="2 3">HA7</strain>
    </source>
</reference>
<dbReference type="AlphaFoldDB" id="A0A2K8YZJ8"/>